<dbReference type="AlphaFoldDB" id="A0A263CXP7"/>
<dbReference type="Proteomes" id="UP000242444">
    <property type="component" value="Unassembled WGS sequence"/>
</dbReference>
<name>A0A263CXP7_9PSEU</name>
<dbReference type="InParanoid" id="A0A263CXP7"/>
<dbReference type="EMBL" id="NKYE01000016">
    <property type="protein sequence ID" value="OZM70930.1"/>
    <property type="molecule type" value="Genomic_DNA"/>
</dbReference>
<organism evidence="4 5">
    <name type="scientific">Amycolatopsis antarctica</name>
    <dbReference type="NCBI Taxonomy" id="1854586"/>
    <lineage>
        <taxon>Bacteria</taxon>
        <taxon>Bacillati</taxon>
        <taxon>Actinomycetota</taxon>
        <taxon>Actinomycetes</taxon>
        <taxon>Pseudonocardiales</taxon>
        <taxon>Pseudonocardiaceae</taxon>
        <taxon>Amycolatopsis</taxon>
    </lineage>
</organism>
<sequence length="237" mass="24573">MSVIALVPVECREDGAVPGVLSAVHGEPLLVHAVRGLLESGCPDLILVLVPAHARAACVAALHDVKYAEPPARTRVRVIAGGTSRTDSVRLFLRSGDLAEDDVVLVHDPARAFTPPGPVREVVAAIRAGAPAAVPVEPVTDTIKVIDADGVVTGTRDRAGLRCVQSPRGFRAATLLAGDAPADPLAWLGGRTHTVDGHPHGMRVVTEFDVTVAAAFAADTEKSPERSPGRSTVEGSP</sequence>
<evidence type="ECO:0000313" key="4">
    <source>
        <dbReference type="EMBL" id="OZM70930.1"/>
    </source>
</evidence>
<proteinExistence type="predicted"/>
<evidence type="ECO:0000256" key="3">
    <source>
        <dbReference type="SAM" id="MobiDB-lite"/>
    </source>
</evidence>
<accession>A0A263CXP7</accession>
<keyword evidence="5" id="KW-1185">Reference proteome</keyword>
<reference evidence="4 5" key="1">
    <citation type="submission" date="2017-07" db="EMBL/GenBank/DDBJ databases">
        <title>Amycolatopsis antarcticus sp. nov., isolated from the surface of an Antarcticus brown macroalga.</title>
        <authorList>
            <person name="Wang J."/>
            <person name="Leiva S."/>
            <person name="Huang J."/>
            <person name="Huang Y."/>
        </authorList>
    </citation>
    <scope>NUCLEOTIDE SEQUENCE [LARGE SCALE GENOMIC DNA]</scope>
    <source>
        <strain evidence="4 5">AU-G6</strain>
    </source>
</reference>
<keyword evidence="1" id="KW-0808">Transferase</keyword>
<evidence type="ECO:0000313" key="5">
    <source>
        <dbReference type="Proteomes" id="UP000242444"/>
    </source>
</evidence>
<dbReference type="Pfam" id="PF01128">
    <property type="entry name" value="IspD"/>
    <property type="match status" value="1"/>
</dbReference>
<dbReference type="OrthoDB" id="9802561at2"/>
<dbReference type="InterPro" id="IPR029044">
    <property type="entry name" value="Nucleotide-diphossugar_trans"/>
</dbReference>
<evidence type="ECO:0008006" key="6">
    <source>
        <dbReference type="Google" id="ProtNLM"/>
    </source>
</evidence>
<keyword evidence="2" id="KW-0548">Nucleotidyltransferase</keyword>
<evidence type="ECO:0000256" key="2">
    <source>
        <dbReference type="ARBA" id="ARBA00022695"/>
    </source>
</evidence>
<dbReference type="InterPro" id="IPR050088">
    <property type="entry name" value="IspD/TarI_cytidylyltransf_bact"/>
</dbReference>
<evidence type="ECO:0000256" key="1">
    <source>
        <dbReference type="ARBA" id="ARBA00022679"/>
    </source>
</evidence>
<dbReference type="FunCoup" id="A0A263CXP7">
    <property type="interactions" value="236"/>
</dbReference>
<feature type="compositionally biased region" description="Basic and acidic residues" evidence="3">
    <location>
        <begin position="219"/>
        <end position="228"/>
    </location>
</feature>
<dbReference type="SUPFAM" id="SSF53448">
    <property type="entry name" value="Nucleotide-diphospho-sugar transferases"/>
    <property type="match status" value="1"/>
</dbReference>
<comment type="caution">
    <text evidence="4">The sequence shown here is derived from an EMBL/GenBank/DDBJ whole genome shotgun (WGS) entry which is preliminary data.</text>
</comment>
<dbReference type="Gene3D" id="3.90.550.10">
    <property type="entry name" value="Spore Coat Polysaccharide Biosynthesis Protein SpsA, Chain A"/>
    <property type="match status" value="1"/>
</dbReference>
<dbReference type="PANTHER" id="PTHR32125:SF4">
    <property type="entry name" value="2-C-METHYL-D-ERYTHRITOL 4-PHOSPHATE CYTIDYLYLTRANSFERASE, CHLOROPLASTIC"/>
    <property type="match status" value="1"/>
</dbReference>
<dbReference type="PANTHER" id="PTHR32125">
    <property type="entry name" value="2-C-METHYL-D-ERYTHRITOL 4-PHOSPHATE CYTIDYLYLTRANSFERASE, CHLOROPLASTIC"/>
    <property type="match status" value="1"/>
</dbReference>
<dbReference type="GO" id="GO:0050518">
    <property type="term" value="F:2-C-methyl-D-erythritol 4-phosphate cytidylyltransferase activity"/>
    <property type="evidence" value="ECO:0007669"/>
    <property type="project" value="TreeGrafter"/>
</dbReference>
<dbReference type="InterPro" id="IPR034683">
    <property type="entry name" value="IspD/TarI"/>
</dbReference>
<feature type="region of interest" description="Disordered" evidence="3">
    <location>
        <begin position="218"/>
        <end position="237"/>
    </location>
</feature>
<gene>
    <name evidence="4" type="ORF">CFN78_22495</name>
</gene>
<protein>
    <recommendedName>
        <fullName evidence="6">2-C-methyl-D-erythritol 4-phosphate cytidylyltransferase</fullName>
    </recommendedName>
</protein>